<name>A0A3N0F566_SINP1</name>
<sequence>MNNLFKTGDVVCAKINPTQPLVVRVFARGVYYCDVKNHPEEKEQVYFEREIKVFSESQTL</sequence>
<comment type="caution">
    <text evidence="1">The sequence shown here is derived from an EMBL/GenBank/DDBJ whole genome shotgun (WGS) entry which is preliminary data.</text>
</comment>
<evidence type="ECO:0008006" key="3">
    <source>
        <dbReference type="Google" id="ProtNLM"/>
    </source>
</evidence>
<evidence type="ECO:0000313" key="2">
    <source>
        <dbReference type="Proteomes" id="UP000267469"/>
    </source>
</evidence>
<reference evidence="1 2" key="1">
    <citation type="submission" date="2018-10" db="EMBL/GenBank/DDBJ databases">
        <title>Sinomicrobium pectinilyticum sp. nov., a pectinase-producing bacterium isolated from alkaline and saline soil, and emended description of the genus Sinomicrobium.</title>
        <authorList>
            <person name="Cheng B."/>
            <person name="Li C."/>
            <person name="Lai Q."/>
            <person name="Du M."/>
            <person name="Shao Z."/>
            <person name="Xu P."/>
            <person name="Yang C."/>
        </authorList>
    </citation>
    <scope>NUCLEOTIDE SEQUENCE [LARGE SCALE GENOMIC DNA]</scope>
    <source>
        <strain evidence="1 2">5DNS001</strain>
    </source>
</reference>
<keyword evidence="2" id="KW-1185">Reference proteome</keyword>
<dbReference type="Proteomes" id="UP000267469">
    <property type="component" value="Unassembled WGS sequence"/>
</dbReference>
<organism evidence="1 2">
    <name type="scientific">Sinomicrobium pectinilyticum</name>
    <dbReference type="NCBI Taxonomy" id="1084421"/>
    <lineage>
        <taxon>Bacteria</taxon>
        <taxon>Pseudomonadati</taxon>
        <taxon>Bacteroidota</taxon>
        <taxon>Flavobacteriia</taxon>
        <taxon>Flavobacteriales</taxon>
        <taxon>Flavobacteriaceae</taxon>
        <taxon>Sinomicrobium</taxon>
    </lineage>
</organism>
<gene>
    <name evidence="1" type="ORF">ED312_00930</name>
</gene>
<dbReference type="EMBL" id="RJTM01000002">
    <property type="protein sequence ID" value="RNL95195.1"/>
    <property type="molecule type" value="Genomic_DNA"/>
</dbReference>
<dbReference type="OrthoDB" id="1163789at2"/>
<dbReference type="AlphaFoldDB" id="A0A3N0F566"/>
<protein>
    <recommendedName>
        <fullName evidence="3">DUF2158 domain-containing protein</fullName>
    </recommendedName>
</protein>
<accession>A0A3N0F566</accession>
<proteinExistence type="predicted"/>
<dbReference type="RefSeq" id="WP_123214107.1">
    <property type="nucleotide sequence ID" value="NZ_RJTM01000002.1"/>
</dbReference>
<evidence type="ECO:0000313" key="1">
    <source>
        <dbReference type="EMBL" id="RNL95195.1"/>
    </source>
</evidence>